<dbReference type="OMA" id="ADKYQCD"/>
<comment type="similarity">
    <text evidence="1">Belongs to the peptidase C19 family.</text>
</comment>
<dbReference type="PROSITE" id="PS50235">
    <property type="entry name" value="USP_3"/>
    <property type="match status" value="1"/>
</dbReference>
<comment type="catalytic activity">
    <reaction evidence="1">
        <text>Thiol-dependent hydrolysis of ester, thioester, amide, peptide and isopeptide bonds formed by the C-terminal Gly of ubiquitin (a 76-residue protein attached to proteins as an intracellular targeting signal).</text>
        <dbReference type="EC" id="3.4.19.12"/>
    </reaction>
</comment>
<evidence type="ECO:0000313" key="5">
    <source>
        <dbReference type="Proteomes" id="UP000054408"/>
    </source>
</evidence>
<evidence type="ECO:0000313" key="4">
    <source>
        <dbReference type="EMBL" id="KNC46828.1"/>
    </source>
</evidence>
<dbReference type="Gene3D" id="3.90.70.10">
    <property type="entry name" value="Cysteine proteinases"/>
    <property type="match status" value="1"/>
</dbReference>
<dbReference type="GeneID" id="25562873"/>
<feature type="compositionally biased region" description="Basic residues" evidence="2">
    <location>
        <begin position="37"/>
        <end position="51"/>
    </location>
</feature>
<dbReference type="SUPFAM" id="SSF54001">
    <property type="entry name" value="Cysteine proteinases"/>
    <property type="match status" value="1"/>
</dbReference>
<dbReference type="GO" id="GO:0006508">
    <property type="term" value="P:proteolysis"/>
    <property type="evidence" value="ECO:0007669"/>
    <property type="project" value="UniProtKB-KW"/>
</dbReference>
<name>A0A0L0D683_THETB</name>
<organism evidence="4 5">
    <name type="scientific">Thecamonas trahens ATCC 50062</name>
    <dbReference type="NCBI Taxonomy" id="461836"/>
    <lineage>
        <taxon>Eukaryota</taxon>
        <taxon>Apusozoa</taxon>
        <taxon>Apusomonadida</taxon>
        <taxon>Apusomonadidae</taxon>
        <taxon>Thecamonas</taxon>
    </lineage>
</organism>
<dbReference type="PROSITE" id="PS00972">
    <property type="entry name" value="USP_1"/>
    <property type="match status" value="1"/>
</dbReference>
<dbReference type="Pfam" id="PF00443">
    <property type="entry name" value="UCH"/>
    <property type="match status" value="1"/>
</dbReference>
<evidence type="ECO:0000256" key="1">
    <source>
        <dbReference type="RuleBase" id="RU366025"/>
    </source>
</evidence>
<accession>A0A0L0D683</accession>
<dbReference type="eggNOG" id="KOG1868">
    <property type="taxonomic scope" value="Eukaryota"/>
</dbReference>
<keyword evidence="1" id="KW-0788">Thiol protease</keyword>
<evidence type="ECO:0000256" key="2">
    <source>
        <dbReference type="SAM" id="MobiDB-lite"/>
    </source>
</evidence>
<dbReference type="OrthoDB" id="265776at2759"/>
<dbReference type="EMBL" id="GL349444">
    <property type="protein sequence ID" value="KNC46828.1"/>
    <property type="molecule type" value="Genomic_DNA"/>
</dbReference>
<proteinExistence type="inferred from homology"/>
<dbReference type="GO" id="GO:0004843">
    <property type="term" value="F:cysteine-type deubiquitinase activity"/>
    <property type="evidence" value="ECO:0007669"/>
    <property type="project" value="UniProtKB-UniRule"/>
</dbReference>
<feature type="region of interest" description="Disordered" evidence="2">
    <location>
        <begin position="169"/>
        <end position="211"/>
    </location>
</feature>
<dbReference type="PANTHER" id="PTHR21646">
    <property type="entry name" value="UBIQUITIN CARBOXYL-TERMINAL HYDROLASE"/>
    <property type="match status" value="1"/>
</dbReference>
<keyword evidence="1" id="KW-0645">Protease</keyword>
<evidence type="ECO:0000259" key="3">
    <source>
        <dbReference type="PROSITE" id="PS50235"/>
    </source>
</evidence>
<dbReference type="PANTHER" id="PTHR21646:SF23">
    <property type="entry name" value="UBIQUITIN CARBOXYL-TERMINAL HYDROLASE USP2"/>
    <property type="match status" value="1"/>
</dbReference>
<dbReference type="GO" id="GO:0016579">
    <property type="term" value="P:protein deubiquitination"/>
    <property type="evidence" value="ECO:0007669"/>
    <property type="project" value="InterPro"/>
</dbReference>
<dbReference type="InterPro" id="IPR001394">
    <property type="entry name" value="Peptidase_C19_UCH"/>
</dbReference>
<feature type="compositionally biased region" description="Low complexity" evidence="2">
    <location>
        <begin position="54"/>
        <end position="77"/>
    </location>
</feature>
<feature type="compositionally biased region" description="Low complexity" evidence="2">
    <location>
        <begin position="133"/>
        <end position="152"/>
    </location>
</feature>
<reference evidence="4 5" key="1">
    <citation type="submission" date="2010-05" db="EMBL/GenBank/DDBJ databases">
        <title>The Genome Sequence of Thecamonas trahens ATCC 50062.</title>
        <authorList>
            <consortium name="The Broad Institute Genome Sequencing Platform"/>
            <person name="Russ C."/>
            <person name="Cuomo C."/>
            <person name="Shea T."/>
            <person name="Young S.K."/>
            <person name="Zeng Q."/>
            <person name="Koehrsen M."/>
            <person name="Haas B."/>
            <person name="Borodovsky M."/>
            <person name="Guigo R."/>
            <person name="Alvarado L."/>
            <person name="Berlin A."/>
            <person name="Bochicchio J."/>
            <person name="Borenstein D."/>
            <person name="Chapman S."/>
            <person name="Chen Z."/>
            <person name="Freedman E."/>
            <person name="Gellesch M."/>
            <person name="Goldberg J."/>
            <person name="Griggs A."/>
            <person name="Gujja S."/>
            <person name="Heilman E."/>
            <person name="Heiman D."/>
            <person name="Hepburn T."/>
            <person name="Howarth C."/>
            <person name="Jen D."/>
            <person name="Larson L."/>
            <person name="Mehta T."/>
            <person name="Park D."/>
            <person name="Pearson M."/>
            <person name="Roberts A."/>
            <person name="Saif S."/>
            <person name="Shenoy N."/>
            <person name="Sisk P."/>
            <person name="Stolte C."/>
            <person name="Sykes S."/>
            <person name="Thomson T."/>
            <person name="Walk T."/>
            <person name="White J."/>
            <person name="Yandava C."/>
            <person name="Burger G."/>
            <person name="Gray M.W."/>
            <person name="Holland P.W.H."/>
            <person name="King N."/>
            <person name="Lang F.B.F."/>
            <person name="Roger A.J."/>
            <person name="Ruiz-Trillo I."/>
            <person name="Lander E."/>
            <person name="Nusbaum C."/>
        </authorList>
    </citation>
    <scope>NUCLEOTIDE SEQUENCE [LARGE SCALE GENOMIC DNA]</scope>
    <source>
        <strain evidence="4 5">ATCC 50062</strain>
    </source>
</reference>
<dbReference type="CDD" id="cd02674">
    <property type="entry name" value="Peptidase_C19R"/>
    <property type="match status" value="1"/>
</dbReference>
<keyword evidence="1" id="KW-0378">Hydrolase</keyword>
<feature type="compositionally biased region" description="Low complexity" evidence="2">
    <location>
        <begin position="99"/>
        <end position="110"/>
    </location>
</feature>
<protein>
    <recommendedName>
        <fullName evidence="1">Ubiquitin carboxyl-terminal hydrolase</fullName>
        <ecNumber evidence="1">3.4.19.12</ecNumber>
    </recommendedName>
</protein>
<dbReference type="Proteomes" id="UP000054408">
    <property type="component" value="Unassembled WGS sequence"/>
</dbReference>
<keyword evidence="5" id="KW-1185">Reference proteome</keyword>
<feature type="compositionally biased region" description="Polar residues" evidence="2">
    <location>
        <begin position="82"/>
        <end position="93"/>
    </location>
</feature>
<dbReference type="EC" id="3.4.19.12" evidence="1"/>
<dbReference type="STRING" id="461836.A0A0L0D683"/>
<keyword evidence="1" id="KW-0833">Ubl conjugation pathway</keyword>
<feature type="compositionally biased region" description="Polar residues" evidence="2">
    <location>
        <begin position="112"/>
        <end position="122"/>
    </location>
</feature>
<dbReference type="InterPro" id="IPR028889">
    <property type="entry name" value="USP"/>
</dbReference>
<dbReference type="RefSeq" id="XP_013760103.1">
    <property type="nucleotide sequence ID" value="XM_013904649.1"/>
</dbReference>
<dbReference type="InterPro" id="IPR038765">
    <property type="entry name" value="Papain-like_cys_pep_sf"/>
</dbReference>
<dbReference type="InterPro" id="IPR018200">
    <property type="entry name" value="USP_CS"/>
</dbReference>
<sequence length="580" mass="63097">MSHTRYSAGHRRPRLVHGTPPQPRPSMSPASTYSHMRGGRSIHPERRRRREHVGGSLSSHVSMASTASTASAARTSAPYRHGSTSSHSSFTAQDRSRQRMTTSATTRRSTAPVLTSVETSPTYARGYAPPPSAVAAGGRSSRSSSRFSSSAGIGTGAGYALDRGMGRTSGTPWYAAESPSRSSRADRQRRRDEADPGALSKAVGESERGSGEVGLSNLGNTCFMNSILQCLSNCGPLRNLFLSDEVGSAINTTAFKTKGQLAVAFGLLLREMWQQRASCVAPRSFKREVGAFAPRFMGFSQQDSQEFLRFLLDGLHEDLNRVRGTKPYAELDDDERLTVAQKAQLIWDYHVSRDDSIITDLFRGQLISTVTCMSCSAVSQAFDPFLDISLPIPVTNQAPRTSMQSRRYGTGWGGGAYGSSALSSSTESFTLGQCLEAFTEAEVLDGDEKYYCSKCKKHRKSTKELGLFRLPAIMVLHLKRFSASTFRRSKLTNNITFPLDGLDLGSYLAPEAPSSGHSATYSLFAVSNHMGSLGGGHYTAYARSPDTDSWFLFDDARVSSISPTRVGGPSAYLLFYMRDP</sequence>
<feature type="compositionally biased region" description="Basic and acidic residues" evidence="2">
    <location>
        <begin position="183"/>
        <end position="194"/>
    </location>
</feature>
<dbReference type="PROSITE" id="PS00973">
    <property type="entry name" value="USP_2"/>
    <property type="match status" value="1"/>
</dbReference>
<gene>
    <name evidence="4" type="ORF">AMSG_03259</name>
</gene>
<dbReference type="InterPro" id="IPR050185">
    <property type="entry name" value="Ub_carboxyl-term_hydrolase"/>
</dbReference>
<feature type="domain" description="USP" evidence="3">
    <location>
        <begin position="213"/>
        <end position="579"/>
    </location>
</feature>
<feature type="region of interest" description="Disordered" evidence="2">
    <location>
        <begin position="1"/>
        <end position="152"/>
    </location>
</feature>
<dbReference type="AlphaFoldDB" id="A0A0L0D683"/>